<feature type="transmembrane region" description="Helical" evidence="1">
    <location>
        <begin position="125"/>
        <end position="143"/>
    </location>
</feature>
<evidence type="ECO:0000259" key="2">
    <source>
        <dbReference type="Pfam" id="PF23636"/>
    </source>
</evidence>
<feature type="transmembrane region" description="Helical" evidence="1">
    <location>
        <begin position="35"/>
        <end position="54"/>
    </location>
</feature>
<keyword evidence="1" id="KW-0812">Transmembrane</keyword>
<dbReference type="EMBL" id="CP009111">
    <property type="protein sequence ID" value="ANS24892.1"/>
    <property type="molecule type" value="Genomic_DNA"/>
</dbReference>
<dbReference type="InterPro" id="IPR055568">
    <property type="entry name" value="DUF7144"/>
</dbReference>
<dbReference type="AlphaFoldDB" id="A0A1B1JX10"/>
<keyword evidence="1" id="KW-1133">Transmembrane helix</keyword>
<dbReference type="Proteomes" id="UP000186108">
    <property type="component" value="Chromosome"/>
</dbReference>
<accession>A0A1B1JX10</accession>
<feature type="transmembrane region" description="Helical" evidence="1">
    <location>
        <begin position="102"/>
        <end position="119"/>
    </location>
</feature>
<dbReference type="Pfam" id="PF23636">
    <property type="entry name" value="DUF7144"/>
    <property type="match status" value="1"/>
</dbReference>
<evidence type="ECO:0000256" key="1">
    <source>
        <dbReference type="SAM" id="Phobius"/>
    </source>
</evidence>
<feature type="domain" description="DUF7144" evidence="2">
    <location>
        <begin position="34"/>
        <end position="144"/>
    </location>
</feature>
<organism evidence="3 4">
    <name type="scientific">Rhodococcus opacus</name>
    <name type="common">Nocardia opaca</name>
    <dbReference type="NCBI Taxonomy" id="37919"/>
    <lineage>
        <taxon>Bacteria</taxon>
        <taxon>Bacillati</taxon>
        <taxon>Actinomycetota</taxon>
        <taxon>Actinomycetes</taxon>
        <taxon>Mycobacteriales</taxon>
        <taxon>Nocardiaceae</taxon>
        <taxon>Rhodococcus</taxon>
    </lineage>
</organism>
<name>A0A1B1JX10_RHOOP</name>
<proteinExistence type="predicted"/>
<gene>
    <name evidence="3" type="ORF">R1CP_00660</name>
</gene>
<reference evidence="3 4" key="1">
    <citation type="submission" date="2014-07" db="EMBL/GenBank/DDBJ databases">
        <authorList>
            <person name="Zhang J.E."/>
            <person name="Yang H."/>
            <person name="Guo J."/>
            <person name="Deng Z."/>
            <person name="Luo H."/>
            <person name="Luo M."/>
            <person name="Zhao B."/>
        </authorList>
    </citation>
    <scope>NUCLEOTIDE SEQUENCE [LARGE SCALE GENOMIC DNA]</scope>
    <source>
        <strain evidence="3 4">1CP</strain>
    </source>
</reference>
<evidence type="ECO:0000313" key="3">
    <source>
        <dbReference type="EMBL" id="ANS24892.1"/>
    </source>
</evidence>
<protein>
    <recommendedName>
        <fullName evidence="2">DUF7144 domain-containing protein</fullName>
    </recommendedName>
</protein>
<keyword evidence="1" id="KW-0472">Membrane</keyword>
<sequence length="158" mass="17103">MEFAGNFTRCPGRETVMSEESVVERGVAQGSAMGGAVLLVTVGVLELLQGLSAISKDEVIVTGVDYTYQFDLTAWGWTHLVLGAIVTAAGIALFTGATWARGGAMVVCAISILVNFLWLPYYPMWAITIIALNAVVIWAVSTWHPDRDRAARPYRPAR</sequence>
<dbReference type="PATRIC" id="fig|37919.13.peg.133"/>
<feature type="transmembrane region" description="Helical" evidence="1">
    <location>
        <begin position="74"/>
        <end position="95"/>
    </location>
</feature>
<evidence type="ECO:0000313" key="4">
    <source>
        <dbReference type="Proteomes" id="UP000186108"/>
    </source>
</evidence>